<protein>
    <recommendedName>
        <fullName evidence="3">Lipocalin-like domain-containing protein</fullName>
    </recommendedName>
</protein>
<sequence>MAEVQASNDSCASRLYGNWNIDTERFALWLSAESREKVLQARGGDVFMRLTATERTVQFAEFFVQTGWRDMGPFEYEVVSEQDEECLLRIDAEENGEVQIAIRFDDAGLCIVGDEARQLHDCYLRD</sequence>
<gene>
    <name evidence="1" type="ORF">R0137_13450</name>
</gene>
<dbReference type="Proteomes" id="UP001626549">
    <property type="component" value="Chromosome"/>
</dbReference>
<evidence type="ECO:0008006" key="3">
    <source>
        <dbReference type="Google" id="ProtNLM"/>
    </source>
</evidence>
<keyword evidence="2" id="KW-1185">Reference proteome</keyword>
<dbReference type="EMBL" id="CP136865">
    <property type="protein sequence ID" value="WOJ96244.1"/>
    <property type="molecule type" value="Genomic_DNA"/>
</dbReference>
<reference evidence="1 2" key="1">
    <citation type="submission" date="2023-10" db="EMBL/GenBank/DDBJ databases">
        <title>Two novel species belonging to the OM43/NOR5 clade.</title>
        <authorList>
            <person name="Park M."/>
        </authorList>
    </citation>
    <scope>NUCLEOTIDE SEQUENCE [LARGE SCALE GENOMIC DNA]</scope>
    <source>
        <strain evidence="1 2">IMCC45268</strain>
    </source>
</reference>
<evidence type="ECO:0000313" key="2">
    <source>
        <dbReference type="Proteomes" id="UP001626549"/>
    </source>
</evidence>
<name>A0ABZ0ICE7_9GAMM</name>
<dbReference type="RefSeq" id="WP_407326928.1">
    <property type="nucleotide sequence ID" value="NZ_CP136865.1"/>
</dbReference>
<organism evidence="1 2">
    <name type="scientific">Congregibacter brevis</name>
    <dbReference type="NCBI Taxonomy" id="3081201"/>
    <lineage>
        <taxon>Bacteria</taxon>
        <taxon>Pseudomonadati</taxon>
        <taxon>Pseudomonadota</taxon>
        <taxon>Gammaproteobacteria</taxon>
        <taxon>Cellvibrionales</taxon>
        <taxon>Halieaceae</taxon>
        <taxon>Congregibacter</taxon>
    </lineage>
</organism>
<evidence type="ECO:0000313" key="1">
    <source>
        <dbReference type="EMBL" id="WOJ96244.1"/>
    </source>
</evidence>
<accession>A0ABZ0ICE7</accession>
<proteinExistence type="predicted"/>